<gene>
    <name evidence="1" type="ORF">JOC54_000241</name>
</gene>
<reference evidence="1" key="1">
    <citation type="submission" date="2021-01" db="EMBL/GenBank/DDBJ databases">
        <title>Genomic Encyclopedia of Type Strains, Phase IV (KMG-IV): sequencing the most valuable type-strain genomes for metagenomic binning, comparative biology and taxonomic classification.</title>
        <authorList>
            <person name="Goeker M."/>
        </authorList>
    </citation>
    <scope>NUCLEOTIDE SEQUENCE</scope>
    <source>
        <strain evidence="1">DSM 21943</strain>
    </source>
</reference>
<keyword evidence="2" id="KW-1185">Reference proteome</keyword>
<sequence length="86" mass="9779">MDYTDQMKNRLKRIEGQIRGVLKMMEEGEDCRDVVSQLSASRTAIDRTMGVIVSENLVECVQKAIENGEDTQEYVDQAVNLLVKSR</sequence>
<dbReference type="Gene3D" id="1.20.58.1000">
    <property type="entry name" value="Metal-sensitive repressor, helix protomer"/>
    <property type="match status" value="1"/>
</dbReference>
<accession>A0ABS2SNC2</accession>
<dbReference type="CDD" id="cd10155">
    <property type="entry name" value="BsYrkD-like_DUF156"/>
    <property type="match status" value="1"/>
</dbReference>
<dbReference type="RefSeq" id="WP_204463779.1">
    <property type="nucleotide sequence ID" value="NZ_JAFBCV010000001.1"/>
</dbReference>
<comment type="caution">
    <text evidence="1">The sequence shown here is derived from an EMBL/GenBank/DDBJ whole genome shotgun (WGS) entry which is preliminary data.</text>
</comment>
<keyword evidence="1" id="KW-0238">DNA-binding</keyword>
<dbReference type="InterPro" id="IPR003735">
    <property type="entry name" value="Metal_Tscrpt_repr"/>
</dbReference>
<dbReference type="EMBL" id="JAFBCV010000001">
    <property type="protein sequence ID" value="MBM7837010.1"/>
    <property type="molecule type" value="Genomic_DNA"/>
</dbReference>
<dbReference type="Proteomes" id="UP001179280">
    <property type="component" value="Unassembled WGS sequence"/>
</dbReference>
<dbReference type="PANTHER" id="PTHR33677">
    <property type="entry name" value="TRANSCRIPTIONAL REPRESSOR FRMR-RELATED"/>
    <property type="match status" value="1"/>
</dbReference>
<evidence type="ECO:0000313" key="1">
    <source>
        <dbReference type="EMBL" id="MBM7837010.1"/>
    </source>
</evidence>
<evidence type="ECO:0000313" key="2">
    <source>
        <dbReference type="Proteomes" id="UP001179280"/>
    </source>
</evidence>
<organism evidence="1 2">
    <name type="scientific">Shouchella xiaoxiensis</name>
    <dbReference type="NCBI Taxonomy" id="766895"/>
    <lineage>
        <taxon>Bacteria</taxon>
        <taxon>Bacillati</taxon>
        <taxon>Bacillota</taxon>
        <taxon>Bacilli</taxon>
        <taxon>Bacillales</taxon>
        <taxon>Bacillaceae</taxon>
        <taxon>Shouchella</taxon>
    </lineage>
</organism>
<protein>
    <submittedName>
        <fullName evidence="1">DNA-binding FrmR family transcriptional regulator</fullName>
    </submittedName>
</protein>
<dbReference type="InterPro" id="IPR038390">
    <property type="entry name" value="Metal_Tscrpt_repr_sf"/>
</dbReference>
<name>A0ABS2SNC2_9BACI</name>
<dbReference type="Pfam" id="PF02583">
    <property type="entry name" value="Trns_repr_metal"/>
    <property type="match status" value="1"/>
</dbReference>
<dbReference type="PANTHER" id="PTHR33677:SF5">
    <property type="entry name" value="TRANSCRIPTIONAL REPRESSOR FRMR"/>
    <property type="match status" value="1"/>
</dbReference>
<dbReference type="GO" id="GO:0003677">
    <property type="term" value="F:DNA binding"/>
    <property type="evidence" value="ECO:0007669"/>
    <property type="project" value="UniProtKB-KW"/>
</dbReference>
<proteinExistence type="predicted"/>